<evidence type="ECO:0000256" key="3">
    <source>
        <dbReference type="ARBA" id="ARBA00023163"/>
    </source>
</evidence>
<evidence type="ECO:0000256" key="2">
    <source>
        <dbReference type="ARBA" id="ARBA00023125"/>
    </source>
</evidence>
<evidence type="ECO:0000259" key="4">
    <source>
        <dbReference type="PROSITE" id="PS01124"/>
    </source>
</evidence>
<dbReference type="Gene3D" id="1.10.10.60">
    <property type="entry name" value="Homeodomain-like"/>
    <property type="match status" value="2"/>
</dbReference>
<gene>
    <name evidence="5" type="ORF">ACFQ03_19745</name>
</gene>
<accession>A0ABW3DDU9</accession>
<dbReference type="InterPro" id="IPR009057">
    <property type="entry name" value="Homeodomain-like_sf"/>
</dbReference>
<dbReference type="InterPro" id="IPR003313">
    <property type="entry name" value="AraC-bd"/>
</dbReference>
<reference evidence="6" key="1">
    <citation type="journal article" date="2019" name="Int. J. Syst. Evol. Microbiol.">
        <title>The Global Catalogue of Microorganisms (GCM) 10K type strain sequencing project: providing services to taxonomists for standard genome sequencing and annotation.</title>
        <authorList>
            <consortium name="The Broad Institute Genomics Platform"/>
            <consortium name="The Broad Institute Genome Sequencing Center for Infectious Disease"/>
            <person name="Wu L."/>
            <person name="Ma J."/>
        </authorList>
    </citation>
    <scope>NUCLEOTIDE SEQUENCE [LARGE SCALE GENOMIC DNA]</scope>
    <source>
        <strain evidence="6">CCUG 57263</strain>
    </source>
</reference>
<dbReference type="Pfam" id="PF12833">
    <property type="entry name" value="HTH_18"/>
    <property type="match status" value="1"/>
</dbReference>
<keyword evidence="2" id="KW-0238">DNA-binding</keyword>
<dbReference type="PANTHER" id="PTHR43280">
    <property type="entry name" value="ARAC-FAMILY TRANSCRIPTIONAL REGULATOR"/>
    <property type="match status" value="1"/>
</dbReference>
<organism evidence="5 6">
    <name type="scientific">Paenibacillus residui</name>
    <dbReference type="NCBI Taxonomy" id="629724"/>
    <lineage>
        <taxon>Bacteria</taxon>
        <taxon>Bacillati</taxon>
        <taxon>Bacillota</taxon>
        <taxon>Bacilli</taxon>
        <taxon>Bacillales</taxon>
        <taxon>Paenibacillaceae</taxon>
        <taxon>Paenibacillus</taxon>
    </lineage>
</organism>
<feature type="domain" description="HTH araC/xylS-type" evidence="4">
    <location>
        <begin position="176"/>
        <end position="274"/>
    </location>
</feature>
<keyword evidence="1" id="KW-0805">Transcription regulation</keyword>
<dbReference type="InterPro" id="IPR018060">
    <property type="entry name" value="HTH_AraC"/>
</dbReference>
<dbReference type="EMBL" id="JBHTIU010000081">
    <property type="protein sequence ID" value="MFD0871375.1"/>
    <property type="molecule type" value="Genomic_DNA"/>
</dbReference>
<dbReference type="PROSITE" id="PS00041">
    <property type="entry name" value="HTH_ARAC_FAMILY_1"/>
    <property type="match status" value="1"/>
</dbReference>
<dbReference type="SUPFAM" id="SSF51215">
    <property type="entry name" value="Regulatory protein AraC"/>
    <property type="match status" value="1"/>
</dbReference>
<dbReference type="PRINTS" id="PR00032">
    <property type="entry name" value="HTHARAC"/>
</dbReference>
<dbReference type="PANTHER" id="PTHR43280:SF2">
    <property type="entry name" value="HTH-TYPE TRANSCRIPTIONAL REGULATOR EXSA"/>
    <property type="match status" value="1"/>
</dbReference>
<evidence type="ECO:0000313" key="5">
    <source>
        <dbReference type="EMBL" id="MFD0871375.1"/>
    </source>
</evidence>
<dbReference type="InterPro" id="IPR037923">
    <property type="entry name" value="HTH-like"/>
</dbReference>
<evidence type="ECO:0000313" key="6">
    <source>
        <dbReference type="Proteomes" id="UP001597120"/>
    </source>
</evidence>
<dbReference type="InterPro" id="IPR018062">
    <property type="entry name" value="HTH_AraC-typ_CS"/>
</dbReference>
<dbReference type="SUPFAM" id="SSF46689">
    <property type="entry name" value="Homeodomain-like"/>
    <property type="match status" value="1"/>
</dbReference>
<dbReference type="Pfam" id="PF02311">
    <property type="entry name" value="AraC_binding"/>
    <property type="match status" value="1"/>
</dbReference>
<dbReference type="InterPro" id="IPR020449">
    <property type="entry name" value="Tscrpt_reg_AraC-type_HTH"/>
</dbReference>
<name>A0ABW3DDU9_9BACL</name>
<dbReference type="Proteomes" id="UP001597120">
    <property type="component" value="Unassembled WGS sequence"/>
</dbReference>
<evidence type="ECO:0000256" key="1">
    <source>
        <dbReference type="ARBA" id="ARBA00023015"/>
    </source>
</evidence>
<dbReference type="PROSITE" id="PS01124">
    <property type="entry name" value="HTH_ARAC_FAMILY_2"/>
    <property type="match status" value="1"/>
</dbReference>
<keyword evidence="3" id="KW-0804">Transcription</keyword>
<dbReference type="RefSeq" id="WP_379290384.1">
    <property type="nucleotide sequence ID" value="NZ_JBHTIU010000081.1"/>
</dbReference>
<dbReference type="SMART" id="SM00342">
    <property type="entry name" value="HTH_ARAC"/>
    <property type="match status" value="1"/>
</dbReference>
<sequence length="276" mass="31416">MAEFLNDPAVETASPAPGILVSDHYSEPDGYRVYRSRGTRDWLITYTLSGSGSYWIGERNWTCHRGDIVVLKPGTVHHYAAGEGTMWEFYWAHFIPQPSWLEWLAWPEPHPGLLIVRLNDASVEARLQAVFERMIGDCRLEQPYSGLLALNAMEEMILLLAQRVNDTAKRLDSRIEEVLGIITRDLKQSFSIAGLARQVQLSPSRLAHLFKEQVGDSIAATRAKIRLRQAARLLEFTSRTVAEIAEDVGFQSPYYFTKQFTSHYGKSPTAYRKQIR</sequence>
<comment type="caution">
    <text evidence="5">The sequence shown here is derived from an EMBL/GenBank/DDBJ whole genome shotgun (WGS) entry which is preliminary data.</text>
</comment>
<keyword evidence="6" id="KW-1185">Reference proteome</keyword>
<dbReference type="Gene3D" id="2.60.120.280">
    <property type="entry name" value="Regulatory protein AraC"/>
    <property type="match status" value="1"/>
</dbReference>
<protein>
    <submittedName>
        <fullName evidence="5">Helix-turn-helix domain-containing protein</fullName>
    </submittedName>
</protein>
<proteinExistence type="predicted"/>